<keyword evidence="5" id="KW-0175">Coiled coil</keyword>
<sequence>MLHRAAVVAVIALSACAAPTNLHGLTPETQAKVATASSLSCDNGQKSLPISSINDDYCDCIDGSDEPGTSACSHTGVLFHCLNEGYFSSDIPTSRVNDGICDCCDGSDEYLHPSSCSNTCGVLKAAHDEKMAAKSATEAAGRAARQQLVVKAKQAKEEAFRKRTDLESTKRDLEAAVASANELKSAEEALEVQDRRAASQRSRQAVADSLGLSSMSADQLASVIIDLSLKVYSKDDVLAALRATGVTSSRLEALEAQYVADDEAHRAEVSRITAVNDERRKLKEAATADADSTDAVIVDTTTDTDPLPLPPAPARPIVTLFETISKDEASERPEAKAARDAAADAQRKLDQAMSELSTLQTTLEKPYGPDDVLLAVKDSCVEATSGQYAYKLCFFGGAHQDTVSLGYVAKRTMQPVDAALRELKFTGGTKCWNGPERSFTVALECHETEELYSIEEPSTCVYTAKLRTPLACAAPPTASAGHDEL</sequence>
<dbReference type="PROSITE" id="PS51257">
    <property type="entry name" value="PROKAR_LIPOPROTEIN"/>
    <property type="match status" value="1"/>
</dbReference>
<dbReference type="GO" id="GO:0017177">
    <property type="term" value="C:glucosidase II complex"/>
    <property type="evidence" value="ECO:0007669"/>
    <property type="project" value="TreeGrafter"/>
</dbReference>
<dbReference type="Gene3D" id="2.70.130.10">
    <property type="entry name" value="Mannose-6-phosphate receptor binding domain"/>
    <property type="match status" value="1"/>
</dbReference>
<dbReference type="Pfam" id="PF13015">
    <property type="entry name" value="PRKCSH_1"/>
    <property type="match status" value="1"/>
</dbReference>
<evidence type="ECO:0000256" key="5">
    <source>
        <dbReference type="SAM" id="Coils"/>
    </source>
</evidence>
<gene>
    <name evidence="8" type="ORF">ACHHYP_17448</name>
</gene>
<evidence type="ECO:0000313" key="9">
    <source>
        <dbReference type="Proteomes" id="UP000243579"/>
    </source>
</evidence>
<feature type="coiled-coil region" evidence="5">
    <location>
        <begin position="156"/>
        <end position="203"/>
    </location>
</feature>
<dbReference type="InterPro" id="IPR036607">
    <property type="entry name" value="PRKCSH"/>
</dbReference>
<evidence type="ECO:0000259" key="7">
    <source>
        <dbReference type="PROSITE" id="PS51914"/>
    </source>
</evidence>
<dbReference type="InterPro" id="IPR028146">
    <property type="entry name" value="PRKCSH_N"/>
</dbReference>
<feature type="domain" description="MRH" evidence="7">
    <location>
        <begin position="370"/>
        <end position="474"/>
    </location>
</feature>
<keyword evidence="9" id="KW-1185">Reference proteome</keyword>
<protein>
    <recommendedName>
        <fullName evidence="1">Glucosidase 2 subunit beta</fullName>
    </recommendedName>
</protein>
<feature type="coiled-coil region" evidence="5">
    <location>
        <begin position="335"/>
        <end position="362"/>
    </location>
</feature>
<evidence type="ECO:0000256" key="3">
    <source>
        <dbReference type="ARBA" id="ARBA00022824"/>
    </source>
</evidence>
<evidence type="ECO:0000256" key="4">
    <source>
        <dbReference type="ARBA" id="ARBA00023157"/>
    </source>
</evidence>
<dbReference type="AlphaFoldDB" id="A0A1V9Y4E2"/>
<feature type="signal peptide" evidence="6">
    <location>
        <begin position="1"/>
        <end position="17"/>
    </location>
</feature>
<proteinExistence type="predicted"/>
<accession>A0A1V9Y4E2</accession>
<dbReference type="PROSITE" id="PS51914">
    <property type="entry name" value="MRH"/>
    <property type="match status" value="1"/>
</dbReference>
<feature type="chain" id="PRO_5012551527" description="Glucosidase 2 subunit beta" evidence="6">
    <location>
        <begin position="18"/>
        <end position="485"/>
    </location>
</feature>
<dbReference type="EMBL" id="JNBR01002921">
    <property type="protein sequence ID" value="OQR80590.1"/>
    <property type="molecule type" value="Genomic_DNA"/>
</dbReference>
<evidence type="ECO:0000256" key="2">
    <source>
        <dbReference type="ARBA" id="ARBA00022729"/>
    </source>
</evidence>
<evidence type="ECO:0000256" key="6">
    <source>
        <dbReference type="SAM" id="SignalP"/>
    </source>
</evidence>
<evidence type="ECO:0000256" key="1">
    <source>
        <dbReference type="ARBA" id="ARBA00022387"/>
    </source>
</evidence>
<dbReference type="InterPro" id="IPR009011">
    <property type="entry name" value="Man6P_isomerase_rcpt-bd_dom_sf"/>
</dbReference>
<dbReference type="PANTHER" id="PTHR12630">
    <property type="entry name" value="N-LINKED OLIGOSACCHARIDE PROCESSING"/>
    <property type="match status" value="1"/>
</dbReference>
<keyword evidence="3" id="KW-0256">Endoplasmic reticulum</keyword>
<reference evidence="8 9" key="1">
    <citation type="journal article" date="2014" name="Genome Biol. Evol.">
        <title>The secreted proteins of Achlya hypogyna and Thraustotheca clavata identify the ancestral oomycete secretome and reveal gene acquisitions by horizontal gene transfer.</title>
        <authorList>
            <person name="Misner I."/>
            <person name="Blouin N."/>
            <person name="Leonard G."/>
            <person name="Richards T.A."/>
            <person name="Lane C.E."/>
        </authorList>
    </citation>
    <scope>NUCLEOTIDE SEQUENCE [LARGE SCALE GENOMIC DNA]</scope>
    <source>
        <strain evidence="8 9">ATCC 48635</strain>
    </source>
</reference>
<dbReference type="SUPFAM" id="SSF50911">
    <property type="entry name" value="Mannose 6-phosphate receptor domain"/>
    <property type="match status" value="1"/>
</dbReference>
<comment type="caution">
    <text evidence="8">The sequence shown here is derived from an EMBL/GenBank/DDBJ whole genome shotgun (WGS) entry which is preliminary data.</text>
</comment>
<dbReference type="InterPro" id="IPR044865">
    <property type="entry name" value="MRH_dom"/>
</dbReference>
<evidence type="ECO:0000313" key="8">
    <source>
        <dbReference type="EMBL" id="OQR80590.1"/>
    </source>
</evidence>
<dbReference type="OrthoDB" id="28322at2759"/>
<dbReference type="PANTHER" id="PTHR12630:SF1">
    <property type="entry name" value="GLUCOSIDASE 2 SUBUNIT BETA"/>
    <property type="match status" value="1"/>
</dbReference>
<dbReference type="Pfam" id="PF12999">
    <property type="entry name" value="PRKCSH-like"/>
    <property type="match status" value="1"/>
</dbReference>
<keyword evidence="4" id="KW-1015">Disulfide bond</keyword>
<name>A0A1V9Y4E2_ACHHY</name>
<dbReference type="STRING" id="1202772.A0A1V9Y4E2"/>
<dbReference type="Proteomes" id="UP000243579">
    <property type="component" value="Unassembled WGS sequence"/>
</dbReference>
<dbReference type="GO" id="GO:0006491">
    <property type="term" value="P:N-glycan processing"/>
    <property type="evidence" value="ECO:0007669"/>
    <property type="project" value="TreeGrafter"/>
</dbReference>
<organism evidence="8 9">
    <name type="scientific">Achlya hypogyna</name>
    <name type="common">Oomycete</name>
    <name type="synonym">Protoachlya hypogyna</name>
    <dbReference type="NCBI Taxonomy" id="1202772"/>
    <lineage>
        <taxon>Eukaryota</taxon>
        <taxon>Sar</taxon>
        <taxon>Stramenopiles</taxon>
        <taxon>Oomycota</taxon>
        <taxon>Saprolegniomycetes</taxon>
        <taxon>Saprolegniales</taxon>
        <taxon>Achlyaceae</taxon>
        <taxon>Achlya</taxon>
    </lineage>
</organism>
<keyword evidence="2 6" id="KW-0732">Signal</keyword>
<dbReference type="InterPro" id="IPR039794">
    <property type="entry name" value="Gtb1-like"/>
</dbReference>